<feature type="transmembrane region" description="Helical" evidence="1">
    <location>
        <begin position="67"/>
        <end position="93"/>
    </location>
</feature>
<dbReference type="EMBL" id="WNKV01000015">
    <property type="protein sequence ID" value="MTW18248.1"/>
    <property type="molecule type" value="Genomic_DNA"/>
</dbReference>
<protein>
    <submittedName>
        <fullName evidence="2">Uncharacterized protein</fullName>
    </submittedName>
</protein>
<dbReference type="Proteomes" id="UP000438991">
    <property type="component" value="Unassembled WGS sequence"/>
</dbReference>
<evidence type="ECO:0000256" key="1">
    <source>
        <dbReference type="SAM" id="Phobius"/>
    </source>
</evidence>
<organism evidence="2 3">
    <name type="scientific">Rhodoplanes serenus</name>
    <dbReference type="NCBI Taxonomy" id="200615"/>
    <lineage>
        <taxon>Bacteria</taxon>
        <taxon>Pseudomonadati</taxon>
        <taxon>Pseudomonadota</taxon>
        <taxon>Alphaproteobacteria</taxon>
        <taxon>Hyphomicrobiales</taxon>
        <taxon>Nitrobacteraceae</taxon>
        <taxon>Rhodoplanes</taxon>
    </lineage>
</organism>
<feature type="transmembrane region" description="Helical" evidence="1">
    <location>
        <begin position="41"/>
        <end position="60"/>
    </location>
</feature>
<comment type="caution">
    <text evidence="2">The sequence shown here is derived from an EMBL/GenBank/DDBJ whole genome shotgun (WGS) entry which is preliminary data.</text>
</comment>
<dbReference type="AlphaFoldDB" id="A0A9X4XN34"/>
<keyword evidence="1" id="KW-0812">Transmembrane</keyword>
<name>A0A9X4XN34_9BRAD</name>
<keyword evidence="1" id="KW-1133">Transmembrane helix</keyword>
<sequence>MSCGSLIRNALLFWFILFAIAFANGALRELVLVPLIGPTALPVSGVTGILLMGVAIALFVRAAKPPFGAAFAIGALWLVLTLAAEMVLVVASGKPVRVVAEAFSSTAVADGDLFAPLVVFVALSPPLFSLLRRPLH</sequence>
<reference evidence="2 3" key="1">
    <citation type="submission" date="2019-11" db="EMBL/GenBank/DDBJ databases">
        <title>Whole-genome sequence of Rhodoplanes serenus DSM 18633, type strain.</title>
        <authorList>
            <person name="Kyndt J.A."/>
            <person name="Meyer T.E."/>
        </authorList>
    </citation>
    <scope>NUCLEOTIDE SEQUENCE [LARGE SCALE GENOMIC DNA]</scope>
    <source>
        <strain evidence="2 3">DSM 18633</strain>
    </source>
</reference>
<evidence type="ECO:0000313" key="2">
    <source>
        <dbReference type="EMBL" id="MTW18248.1"/>
    </source>
</evidence>
<keyword evidence="1" id="KW-0472">Membrane</keyword>
<proteinExistence type="predicted"/>
<feature type="transmembrane region" description="Helical" evidence="1">
    <location>
        <begin position="113"/>
        <end position="131"/>
    </location>
</feature>
<evidence type="ECO:0000313" key="3">
    <source>
        <dbReference type="Proteomes" id="UP000438991"/>
    </source>
</evidence>
<gene>
    <name evidence="2" type="ORF">GJ689_18770</name>
</gene>
<dbReference type="RefSeq" id="WP_155480723.1">
    <property type="nucleotide sequence ID" value="NZ_WNKV01000015.1"/>
</dbReference>
<accession>A0A9X4XN34</accession>